<dbReference type="InterPro" id="IPR003439">
    <property type="entry name" value="ABC_transporter-like_ATP-bd"/>
</dbReference>
<dbReference type="NCBIfam" id="TIGR01727">
    <property type="entry name" value="oligo_HPY"/>
    <property type="match status" value="1"/>
</dbReference>
<feature type="region of interest" description="Disordered" evidence="8">
    <location>
        <begin position="1"/>
        <end position="48"/>
    </location>
</feature>
<name>A0ABY6B1W1_9BURK</name>
<evidence type="ECO:0000256" key="7">
    <source>
        <dbReference type="ARBA" id="ARBA00023136"/>
    </source>
</evidence>
<evidence type="ECO:0000313" key="11">
    <source>
        <dbReference type="Proteomes" id="UP001064933"/>
    </source>
</evidence>
<keyword evidence="4" id="KW-1003">Cell membrane</keyword>
<sequence>MTDARDRADQPANLTANTTAHPFARPPAAATPAGASAPAVARAGLPPTPPTMTAAAPLLRVRDLQVWLPGRGGTRLHALRGVDLDLEAGDSLALIGESGSGKTLTALALMGLLPDGAAVSGEIDLQGQSLRSLDEAGWCAVRGRRLAMVFQEPLTALNPLQRVLAQVMEPIRLHGLAPDRDTARQRALSLLDRVGLDERQARAYPHELSGGQRQRALIAMALAAEPALLIADEPTTALDARLRLQVLDLLQALVAERGMGLLLISHDLALTARRVRRLGILYGGRLMEQGPAAALLAQPRHPYTQALWAARPRLGAGRDQPLHPLPGNVPALDQLGPGCPFAPRCPLVQPRCVAQAPVWNGQLACWEVAG</sequence>
<evidence type="ECO:0000256" key="2">
    <source>
        <dbReference type="ARBA" id="ARBA00005417"/>
    </source>
</evidence>
<keyword evidence="6 10" id="KW-0067">ATP-binding</keyword>
<dbReference type="PROSITE" id="PS00211">
    <property type="entry name" value="ABC_TRANSPORTER_1"/>
    <property type="match status" value="1"/>
</dbReference>
<evidence type="ECO:0000313" key="10">
    <source>
        <dbReference type="EMBL" id="UXH78699.1"/>
    </source>
</evidence>
<dbReference type="SUPFAM" id="SSF52540">
    <property type="entry name" value="P-loop containing nucleoside triphosphate hydrolases"/>
    <property type="match status" value="1"/>
</dbReference>
<protein>
    <submittedName>
        <fullName evidence="10">ABC transporter ATP-binding protein</fullName>
    </submittedName>
</protein>
<dbReference type="CDD" id="cd03257">
    <property type="entry name" value="ABC_NikE_OppD_transporters"/>
    <property type="match status" value="1"/>
</dbReference>
<keyword evidence="3" id="KW-0813">Transport</keyword>
<feature type="compositionally biased region" description="Low complexity" evidence="8">
    <location>
        <begin position="20"/>
        <end position="48"/>
    </location>
</feature>
<dbReference type="PANTHER" id="PTHR43297">
    <property type="entry name" value="OLIGOPEPTIDE TRANSPORT ATP-BINDING PROTEIN APPD"/>
    <property type="match status" value="1"/>
</dbReference>
<organism evidence="10 11">
    <name type="scientific">Roseateles amylovorans</name>
    <dbReference type="NCBI Taxonomy" id="2978473"/>
    <lineage>
        <taxon>Bacteria</taxon>
        <taxon>Pseudomonadati</taxon>
        <taxon>Pseudomonadota</taxon>
        <taxon>Betaproteobacteria</taxon>
        <taxon>Burkholderiales</taxon>
        <taxon>Sphaerotilaceae</taxon>
        <taxon>Roseateles</taxon>
    </lineage>
</organism>
<evidence type="ECO:0000256" key="1">
    <source>
        <dbReference type="ARBA" id="ARBA00004417"/>
    </source>
</evidence>
<dbReference type="Pfam" id="PF00005">
    <property type="entry name" value="ABC_tran"/>
    <property type="match status" value="1"/>
</dbReference>
<accession>A0ABY6B1W1</accession>
<keyword evidence="11" id="KW-1185">Reference proteome</keyword>
<evidence type="ECO:0000259" key="9">
    <source>
        <dbReference type="PROSITE" id="PS50893"/>
    </source>
</evidence>
<evidence type="ECO:0000256" key="3">
    <source>
        <dbReference type="ARBA" id="ARBA00022448"/>
    </source>
</evidence>
<dbReference type="PANTHER" id="PTHR43297:SF2">
    <property type="entry name" value="DIPEPTIDE TRANSPORT ATP-BINDING PROTEIN DPPD"/>
    <property type="match status" value="1"/>
</dbReference>
<dbReference type="Pfam" id="PF08352">
    <property type="entry name" value="oligo_HPY"/>
    <property type="match status" value="1"/>
</dbReference>
<dbReference type="InterPro" id="IPR017871">
    <property type="entry name" value="ABC_transporter-like_CS"/>
</dbReference>
<evidence type="ECO:0000256" key="4">
    <source>
        <dbReference type="ARBA" id="ARBA00022475"/>
    </source>
</evidence>
<proteinExistence type="inferred from homology"/>
<comment type="similarity">
    <text evidence="2">Belongs to the ABC transporter superfamily.</text>
</comment>
<reference evidence="10" key="1">
    <citation type="submission" date="2022-10" db="EMBL/GenBank/DDBJ databases">
        <title>Characterization and whole genome sequencing of a new Roseateles species, isolated from fresh water.</title>
        <authorList>
            <person name="Guliayeva D.Y."/>
            <person name="Akhremchuk A.E."/>
            <person name="Sikolenko M.A."/>
            <person name="Valentovich L.N."/>
            <person name="Sidarenka A.V."/>
        </authorList>
    </citation>
    <scope>NUCLEOTIDE SEQUENCE</scope>
    <source>
        <strain evidence="10">BIM B-1768</strain>
    </source>
</reference>
<keyword evidence="7" id="KW-0472">Membrane</keyword>
<gene>
    <name evidence="10" type="ORF">N4261_01795</name>
</gene>
<dbReference type="InterPro" id="IPR013563">
    <property type="entry name" value="Oligopep_ABC_C"/>
</dbReference>
<dbReference type="InterPro" id="IPR050388">
    <property type="entry name" value="ABC_Ni/Peptide_Import"/>
</dbReference>
<dbReference type="Gene3D" id="3.40.50.300">
    <property type="entry name" value="P-loop containing nucleotide triphosphate hydrolases"/>
    <property type="match status" value="1"/>
</dbReference>
<feature type="domain" description="ABC transporter" evidence="9">
    <location>
        <begin position="59"/>
        <end position="308"/>
    </location>
</feature>
<dbReference type="PROSITE" id="PS50893">
    <property type="entry name" value="ABC_TRANSPORTER_2"/>
    <property type="match status" value="1"/>
</dbReference>
<dbReference type="Proteomes" id="UP001064933">
    <property type="component" value="Chromosome"/>
</dbReference>
<dbReference type="InterPro" id="IPR003593">
    <property type="entry name" value="AAA+_ATPase"/>
</dbReference>
<comment type="subcellular location">
    <subcellularLocation>
        <location evidence="1">Cell inner membrane</location>
        <topology evidence="1">Peripheral membrane protein</topology>
    </subcellularLocation>
</comment>
<evidence type="ECO:0000256" key="5">
    <source>
        <dbReference type="ARBA" id="ARBA00022741"/>
    </source>
</evidence>
<dbReference type="RefSeq" id="WP_261758530.1">
    <property type="nucleotide sequence ID" value="NZ_CP104562.2"/>
</dbReference>
<dbReference type="EMBL" id="CP104562">
    <property type="protein sequence ID" value="UXH78699.1"/>
    <property type="molecule type" value="Genomic_DNA"/>
</dbReference>
<dbReference type="SMART" id="SM00382">
    <property type="entry name" value="AAA"/>
    <property type="match status" value="1"/>
</dbReference>
<dbReference type="InterPro" id="IPR027417">
    <property type="entry name" value="P-loop_NTPase"/>
</dbReference>
<evidence type="ECO:0000256" key="8">
    <source>
        <dbReference type="SAM" id="MobiDB-lite"/>
    </source>
</evidence>
<dbReference type="GO" id="GO:0005524">
    <property type="term" value="F:ATP binding"/>
    <property type="evidence" value="ECO:0007669"/>
    <property type="project" value="UniProtKB-KW"/>
</dbReference>
<keyword evidence="5" id="KW-0547">Nucleotide-binding</keyword>
<evidence type="ECO:0000256" key="6">
    <source>
        <dbReference type="ARBA" id="ARBA00022840"/>
    </source>
</evidence>